<dbReference type="PANTHER" id="PTHR48104:SF30">
    <property type="entry name" value="METACASPASE-1"/>
    <property type="match status" value="1"/>
</dbReference>
<feature type="domain" description="Peptidase C14 caspase" evidence="2">
    <location>
        <begin position="42"/>
        <end position="289"/>
    </location>
</feature>
<protein>
    <recommendedName>
        <fullName evidence="2">Peptidase C14 caspase domain-containing protein</fullName>
    </recommendedName>
</protein>
<dbReference type="InterPro" id="IPR011600">
    <property type="entry name" value="Pept_C14_caspase"/>
</dbReference>
<reference evidence="3" key="1">
    <citation type="journal article" date="2017" name="Appl. Environ. Microbiol.">
        <title>Molecular characterization of an Endozoicomonas-like organism causing infection in king scallop Pecten maximus L.</title>
        <authorList>
            <person name="Cano I."/>
            <person name="van Aerle R."/>
            <person name="Ross S."/>
            <person name="Verner-Jeffreys D.W."/>
            <person name="Paley R.K."/>
            <person name="Rimmer G."/>
            <person name="Ryder D."/>
            <person name="Hooper P."/>
            <person name="Stone D."/>
            <person name="Feist S.W."/>
        </authorList>
    </citation>
    <scope>NUCLEOTIDE SEQUENCE</scope>
</reference>
<dbReference type="Pfam" id="PF00656">
    <property type="entry name" value="Peptidase_C14"/>
    <property type="match status" value="1"/>
</dbReference>
<organism evidence="3">
    <name type="scientific">invertebrate metagenome</name>
    <dbReference type="NCBI Taxonomy" id="1711999"/>
    <lineage>
        <taxon>unclassified sequences</taxon>
        <taxon>metagenomes</taxon>
        <taxon>organismal metagenomes</taxon>
    </lineage>
</organism>
<dbReference type="Gene3D" id="3.40.50.12660">
    <property type="match status" value="1"/>
</dbReference>
<evidence type="ECO:0000313" key="3">
    <source>
        <dbReference type="EMBL" id="PJE79093.1"/>
    </source>
</evidence>
<dbReference type="GO" id="GO:0004197">
    <property type="term" value="F:cysteine-type endopeptidase activity"/>
    <property type="evidence" value="ECO:0007669"/>
    <property type="project" value="InterPro"/>
</dbReference>
<evidence type="ECO:0000256" key="1">
    <source>
        <dbReference type="SAM" id="Phobius"/>
    </source>
</evidence>
<dbReference type="SUPFAM" id="SSF52129">
    <property type="entry name" value="Caspase-like"/>
    <property type="match status" value="1"/>
</dbReference>
<dbReference type="GO" id="GO:0005737">
    <property type="term" value="C:cytoplasm"/>
    <property type="evidence" value="ECO:0007669"/>
    <property type="project" value="TreeGrafter"/>
</dbReference>
<proteinExistence type="predicted"/>
<keyword evidence="1" id="KW-0812">Transmembrane</keyword>
<dbReference type="PANTHER" id="PTHR48104">
    <property type="entry name" value="METACASPASE-4"/>
    <property type="match status" value="1"/>
</dbReference>
<dbReference type="EMBL" id="NSIT01000096">
    <property type="protein sequence ID" value="PJE79093.1"/>
    <property type="molecule type" value="Genomic_DNA"/>
</dbReference>
<evidence type="ECO:0000259" key="2">
    <source>
        <dbReference type="Pfam" id="PF00656"/>
    </source>
</evidence>
<dbReference type="AlphaFoldDB" id="A0A2H9T7A4"/>
<dbReference type="GO" id="GO:0006508">
    <property type="term" value="P:proteolysis"/>
    <property type="evidence" value="ECO:0007669"/>
    <property type="project" value="InterPro"/>
</dbReference>
<accession>A0A2H9T7A4</accession>
<name>A0A2H9T7A4_9ZZZZ</name>
<comment type="caution">
    <text evidence="3">The sequence shown here is derived from an EMBL/GenBank/DDBJ whole genome shotgun (WGS) entry which is preliminary data.</text>
</comment>
<keyword evidence="1" id="KW-0472">Membrane</keyword>
<sequence length="301" mass="33628">MSYLYRPVTGFLCSAFYYFLGTSVCLAGFLMESTNKDQTGILLIGQNYQASEYPNLGGCINDTENLETFLTSTKGFPEENVKTMTDSRHKIITASAIKDAIRDMAKSTQENAASRKKIIFISYSGHGTQRAAPGYKESDGKDECLVAGDGFVSDNELHTLLKEFHPESKVFFLIDACHSGTMLDLKYRYRFKPGAPGNVSTKEMKSAVTDISAHIVCLSGCQDEQTSSDAYLEDKTEDSKMWERQGACTQAFIEHCKNFPLASLLNLPLQLKDTMVEGRFQQRPTLSSNRSLAYEDQLFDY</sequence>
<keyword evidence="1" id="KW-1133">Transmembrane helix</keyword>
<feature type="transmembrane region" description="Helical" evidence="1">
    <location>
        <begin position="12"/>
        <end position="31"/>
    </location>
</feature>
<gene>
    <name evidence="3" type="ORF">CI610_01937</name>
</gene>
<dbReference type="InterPro" id="IPR029030">
    <property type="entry name" value="Caspase-like_dom_sf"/>
</dbReference>
<dbReference type="InterPro" id="IPR050452">
    <property type="entry name" value="Metacaspase"/>
</dbReference>